<proteinExistence type="predicted"/>
<dbReference type="PROSITE" id="PS51898">
    <property type="entry name" value="TYR_RECOMBINASE"/>
    <property type="match status" value="1"/>
</dbReference>
<dbReference type="AlphaFoldDB" id="A0A2D1R7E3"/>
<sequence length="439" mass="49833">MAAEKGGIYQRGEFWLDLDRGAGGKPNSSSWYIFWYDAGRGRQRRKSTGTSDVRIACDALDAHYLAVHRPTSREQDVYTVAEAMTDYWLEHGSKQTSAEAIKSRLKLMSRFMDIEADAGRLVDPFIPDHLDDRFLERFRQWAKAEPIVARKKDGKGNWIDGKARARSASTVEESIIQLKAALNHAFNARRTRYVPPLKHKTRDQVTPQRTYRLSIDAIAELLDYSINGAGVYGGHADRLIPLRRYLIGAITTLARPDAILDMGVARERGQWMQDERRFALNPEGRLQTKKVRPVVPVVDLLHSWLSASDDWLVCGQRVRFDEKQHVNVIEQYRVASVKKGWLGAREKLGIPDGWGPKLIRHSMATILANRRVDLIELEIALGHRPLGKTSSRYAIFDPDYLSTIRDGIDDVVAELTRKVGPALHPKLTREHDNVTVLRA</sequence>
<accession>A0A2D1R7E3</accession>
<dbReference type="Gene3D" id="1.10.443.10">
    <property type="entry name" value="Intergrase catalytic core"/>
    <property type="match status" value="1"/>
</dbReference>
<evidence type="ECO:0000313" key="4">
    <source>
        <dbReference type="Proteomes" id="UP000037029"/>
    </source>
</evidence>
<name>A0A2D1R7E3_SPHYA</name>
<dbReference type="RefSeq" id="WP_048937748.1">
    <property type="nucleotide sequence ID" value="NZ_CP020925.1"/>
</dbReference>
<dbReference type="GO" id="GO:0006310">
    <property type="term" value="P:DNA recombination"/>
    <property type="evidence" value="ECO:0007669"/>
    <property type="project" value="UniProtKB-KW"/>
</dbReference>
<feature type="domain" description="Tyr recombinase" evidence="2">
    <location>
        <begin position="208"/>
        <end position="406"/>
    </location>
</feature>
<dbReference type="InterPro" id="IPR011010">
    <property type="entry name" value="DNA_brk_join_enz"/>
</dbReference>
<dbReference type="InterPro" id="IPR013762">
    <property type="entry name" value="Integrase-like_cat_sf"/>
</dbReference>
<reference evidence="3 4" key="1">
    <citation type="submission" date="2017-04" db="EMBL/GenBank/DDBJ databases">
        <title>Characterization, genome and methylation analysis of a phthalic acid esters degrading strain Sphingobium yanoikuyae SHJ.</title>
        <authorList>
            <person name="Feng L."/>
        </authorList>
    </citation>
    <scope>NUCLEOTIDE SEQUENCE [LARGE SCALE GENOMIC DNA]</scope>
    <source>
        <strain evidence="3 4">SHJ</strain>
    </source>
</reference>
<dbReference type="EMBL" id="CP020925">
    <property type="protein sequence ID" value="ATP20779.1"/>
    <property type="molecule type" value="Genomic_DNA"/>
</dbReference>
<gene>
    <name evidence="3" type="ORF">BV87_21960</name>
</gene>
<dbReference type="Proteomes" id="UP000037029">
    <property type="component" value="Chromosome"/>
</dbReference>
<evidence type="ECO:0000313" key="3">
    <source>
        <dbReference type="EMBL" id="ATP20779.1"/>
    </source>
</evidence>
<dbReference type="GO" id="GO:0003677">
    <property type="term" value="F:DNA binding"/>
    <property type="evidence" value="ECO:0007669"/>
    <property type="project" value="InterPro"/>
</dbReference>
<keyword evidence="1" id="KW-0233">DNA recombination</keyword>
<dbReference type="GO" id="GO:0015074">
    <property type="term" value="P:DNA integration"/>
    <property type="evidence" value="ECO:0007669"/>
    <property type="project" value="InterPro"/>
</dbReference>
<organism evidence="3 4">
    <name type="scientific">Sphingobium yanoikuyae</name>
    <name type="common">Sphingomonas yanoikuyae</name>
    <dbReference type="NCBI Taxonomy" id="13690"/>
    <lineage>
        <taxon>Bacteria</taxon>
        <taxon>Pseudomonadati</taxon>
        <taxon>Pseudomonadota</taxon>
        <taxon>Alphaproteobacteria</taxon>
        <taxon>Sphingomonadales</taxon>
        <taxon>Sphingomonadaceae</taxon>
        <taxon>Sphingobium</taxon>
    </lineage>
</organism>
<evidence type="ECO:0000256" key="1">
    <source>
        <dbReference type="ARBA" id="ARBA00023172"/>
    </source>
</evidence>
<dbReference type="SUPFAM" id="SSF56349">
    <property type="entry name" value="DNA breaking-rejoining enzymes"/>
    <property type="match status" value="1"/>
</dbReference>
<protein>
    <recommendedName>
        <fullName evidence="2">Tyr recombinase domain-containing protein</fullName>
    </recommendedName>
</protein>
<dbReference type="InterPro" id="IPR002104">
    <property type="entry name" value="Integrase_catalytic"/>
</dbReference>
<evidence type="ECO:0000259" key="2">
    <source>
        <dbReference type="PROSITE" id="PS51898"/>
    </source>
</evidence>